<accession>A0ABY5LHN7</accession>
<organism evidence="2 3">
    <name type="scientific">Vibrio japonicus</name>
    <dbReference type="NCBI Taxonomy" id="1824638"/>
    <lineage>
        <taxon>Bacteria</taxon>
        <taxon>Pseudomonadati</taxon>
        <taxon>Pseudomonadota</taxon>
        <taxon>Gammaproteobacteria</taxon>
        <taxon>Vibrionales</taxon>
        <taxon>Vibrionaceae</taxon>
        <taxon>Vibrio</taxon>
    </lineage>
</organism>
<dbReference type="Proteomes" id="UP001058602">
    <property type="component" value="Chromosome 1"/>
</dbReference>
<proteinExistence type="predicted"/>
<gene>
    <name evidence="2" type="ORF">NP165_02110</name>
</gene>
<evidence type="ECO:0000313" key="2">
    <source>
        <dbReference type="EMBL" id="UUM30971.1"/>
    </source>
</evidence>
<protein>
    <recommendedName>
        <fullName evidence="4">Secreted protein</fullName>
    </recommendedName>
</protein>
<sequence>MKYTTLVSGLLLLFSSATVQADGYRSSNLTHLIEQHPLPDEMLSSYRGGFMISEDYIVNIGLSITASIDGMMIFNTQIANLQIKNGDIRGASVLSEEAHSIANVIQVGSGNSIHSNTNTAEALIGENSITHVIQNTLNNKVINLSTALNIDANVSTVIKQMQANKKLEDSILSNFH</sequence>
<feature type="signal peptide" evidence="1">
    <location>
        <begin position="1"/>
        <end position="21"/>
    </location>
</feature>
<dbReference type="RefSeq" id="WP_257084697.1">
    <property type="nucleotide sequence ID" value="NZ_CP102096.1"/>
</dbReference>
<evidence type="ECO:0000256" key="1">
    <source>
        <dbReference type="SAM" id="SignalP"/>
    </source>
</evidence>
<keyword evidence="3" id="KW-1185">Reference proteome</keyword>
<name>A0ABY5LHN7_9VIBR</name>
<dbReference type="EMBL" id="CP102096">
    <property type="protein sequence ID" value="UUM30971.1"/>
    <property type="molecule type" value="Genomic_DNA"/>
</dbReference>
<keyword evidence="1" id="KW-0732">Signal</keyword>
<evidence type="ECO:0008006" key="4">
    <source>
        <dbReference type="Google" id="ProtNLM"/>
    </source>
</evidence>
<evidence type="ECO:0000313" key="3">
    <source>
        <dbReference type="Proteomes" id="UP001058602"/>
    </source>
</evidence>
<feature type="chain" id="PRO_5047076161" description="Secreted protein" evidence="1">
    <location>
        <begin position="22"/>
        <end position="176"/>
    </location>
</feature>
<reference evidence="2" key="1">
    <citation type="submission" date="2022-07" db="EMBL/GenBank/DDBJ databases">
        <title>Complete genome of Vibrio japonicus strain JCM 31412T and phylogenomic assessment of the Nereis clade of the genus Vibrio.</title>
        <authorList>
            <person name="Shlafstein M.D."/>
            <person name="Emsley S.A."/>
            <person name="Ushijima B."/>
            <person name="Videau P."/>
            <person name="Saw J.H."/>
        </authorList>
    </citation>
    <scope>NUCLEOTIDE SEQUENCE</scope>
    <source>
        <strain evidence="2">JCM 31412</strain>
    </source>
</reference>